<protein>
    <recommendedName>
        <fullName evidence="3">YNR040W-like protein</fullName>
    </recommendedName>
</protein>
<gene>
    <name evidence="1" type="primary">SKDI14G3620</name>
    <name evidence="1" type="ORF">SKDI_14G3620</name>
</gene>
<dbReference type="AlphaFoldDB" id="A0AA35J6C6"/>
<dbReference type="Proteomes" id="UP001162087">
    <property type="component" value="Chromosome 14"/>
</dbReference>
<dbReference type="EMBL" id="OX365909">
    <property type="protein sequence ID" value="CAI4050509.1"/>
    <property type="molecule type" value="Genomic_DNA"/>
</dbReference>
<keyword evidence="2" id="KW-1185">Reference proteome</keyword>
<accession>A0AA35J6C6</accession>
<evidence type="ECO:0000313" key="2">
    <source>
        <dbReference type="Proteomes" id="UP001162087"/>
    </source>
</evidence>
<dbReference type="GeneID" id="80926837"/>
<organism evidence="1 2">
    <name type="scientific">Saccharomyces kudriavzevii (strain ATCC MYA-4449 / AS 2.2408 / CBS 8840 / NBRC 1802 / NCYC 2889)</name>
    <name type="common">Yeast</name>
    <dbReference type="NCBI Taxonomy" id="226230"/>
    <lineage>
        <taxon>Eukaryota</taxon>
        <taxon>Fungi</taxon>
        <taxon>Dikarya</taxon>
        <taxon>Ascomycota</taxon>
        <taxon>Saccharomycotina</taxon>
        <taxon>Saccharomycetes</taxon>
        <taxon>Saccharomycetales</taxon>
        <taxon>Saccharomycetaceae</taxon>
        <taxon>Saccharomyces</taxon>
    </lineage>
</organism>
<sequence length="269" mass="30100">MDGRINYILWATGREGMVTKSQFKGSSTTLAQLIQEVGRSGGRKPVFQYKVPRSIRWASTALAVVFLTYGAAYTDMSWRTAQEVYGSATEKEQRSVWFRCKTFGPVALGVLPVVLAAGTKHITSRLVTEMKYLPPIKNKAVPRYQLTRRTPFLGKQVTIIRDINELSKNKNTKIFTGVGLQGMEDKATFVFFVVDKGANSFFNKVYIFSRSGSVVKNDARILDCFFSNVADNKLLNKSVLTQILSSTSAKTQFHSNKSRSSIKNIIKPK</sequence>
<dbReference type="RefSeq" id="XP_056084832.1">
    <property type="nucleotide sequence ID" value="XM_056230966.1"/>
</dbReference>
<evidence type="ECO:0000313" key="1">
    <source>
        <dbReference type="EMBL" id="CAI4050509.1"/>
    </source>
</evidence>
<name>A0AA35J6C6_SACK1</name>
<proteinExistence type="predicted"/>
<evidence type="ECO:0008006" key="3">
    <source>
        <dbReference type="Google" id="ProtNLM"/>
    </source>
</evidence>
<reference evidence="1" key="1">
    <citation type="submission" date="2022-10" db="EMBL/GenBank/DDBJ databases">
        <authorList>
            <person name="Byrne P K."/>
        </authorList>
    </citation>
    <scope>NUCLEOTIDE SEQUENCE</scope>
    <source>
        <strain evidence="1">IFO1802</strain>
    </source>
</reference>